<dbReference type="EMBL" id="JANUBF010000009">
    <property type="protein sequence ID" value="MCS4036548.1"/>
    <property type="molecule type" value="Genomic_DNA"/>
</dbReference>
<accession>A0A9X2UL95</accession>
<evidence type="ECO:0000313" key="1">
    <source>
        <dbReference type="EMBL" id="MCS4036548.1"/>
    </source>
</evidence>
<sequence>MSLFDFDWCSYCVSSLLIVTKYGIQNPGLSAPTVLSGSVSAPRLRAGLLLLLLPLSAAAQSDPTVPIEKVGIFDGSNSFPPQSVVEVFEAPIKEGIREKTKMRQLDGGVLYRITEDVTLRDTLTIEAGVQMTFAEDVQLKVFGVEPAILANGTAGLPIRMTATEGNKMPGWWQGIYLRDDFGGTLSNVIIRHGGGASSPANITAEQILPDIGAQGSLTVENSRIEDSGKHGIACNDAGIDLTAQGNAFAGIPGKPITGCGTE</sequence>
<dbReference type="RefSeq" id="WP_258004947.1">
    <property type="nucleotide sequence ID" value="NZ_JANTZC010000010.1"/>
</dbReference>
<gene>
    <name evidence="1" type="ORF">GGQ01_001611</name>
</gene>
<comment type="caution">
    <text evidence="1">The sequence shown here is derived from an EMBL/GenBank/DDBJ whole genome shotgun (WGS) entry which is preliminary data.</text>
</comment>
<dbReference type="InterPro" id="IPR011050">
    <property type="entry name" value="Pectin_lyase_fold/virulence"/>
</dbReference>
<evidence type="ECO:0008006" key="3">
    <source>
        <dbReference type="Google" id="ProtNLM"/>
    </source>
</evidence>
<name>A0A9X2UL95_9BACT</name>
<organism evidence="1 2">
    <name type="scientific">Salinibacter ruber</name>
    <dbReference type="NCBI Taxonomy" id="146919"/>
    <lineage>
        <taxon>Bacteria</taxon>
        <taxon>Pseudomonadati</taxon>
        <taxon>Rhodothermota</taxon>
        <taxon>Rhodothermia</taxon>
        <taxon>Rhodothermales</taxon>
        <taxon>Salinibacteraceae</taxon>
        <taxon>Salinibacter</taxon>
    </lineage>
</organism>
<protein>
    <recommendedName>
        <fullName evidence="3">Right handed beta helix domain-containing protein</fullName>
    </recommendedName>
</protein>
<reference evidence="1" key="1">
    <citation type="submission" date="2022-08" db="EMBL/GenBank/DDBJ databases">
        <title>Genomic Encyclopedia of Type Strains, Phase V (KMG-V): Genome sequencing to study the core and pangenomes of soil and plant-associated prokaryotes.</title>
        <authorList>
            <person name="Whitman W."/>
        </authorList>
    </citation>
    <scope>NUCLEOTIDE SEQUENCE</scope>
    <source>
        <strain evidence="1">SP3012</strain>
    </source>
</reference>
<dbReference type="AlphaFoldDB" id="A0A9X2UL95"/>
<evidence type="ECO:0000313" key="2">
    <source>
        <dbReference type="Proteomes" id="UP001155040"/>
    </source>
</evidence>
<dbReference type="Proteomes" id="UP001155040">
    <property type="component" value="Unassembled WGS sequence"/>
</dbReference>
<dbReference type="SUPFAM" id="SSF51126">
    <property type="entry name" value="Pectin lyase-like"/>
    <property type="match status" value="1"/>
</dbReference>
<proteinExistence type="predicted"/>